<reference evidence="1 2" key="3">
    <citation type="journal article" date="2006" name="J. Gen. Virol.">
        <title>Gene organization and complete sequence of the Hyphantria cunea nucleopolyhedrovirus genome.</title>
        <authorList>
            <person name="Ikeda M."/>
            <person name="Shikata M."/>
            <person name="Shirata N."/>
            <person name="Chaeychomsri S."/>
            <person name="Kobayashi M."/>
        </authorList>
    </citation>
    <scope>NUCLEOTIDE SEQUENCE [LARGE SCALE GENOMIC DNA]</scope>
</reference>
<dbReference type="Pfam" id="PF06648">
    <property type="entry name" value="AcMNPV_Ac75"/>
    <property type="match status" value="1"/>
</dbReference>
<organismHost>
    <name type="scientific">Lepidoptera</name>
    <name type="common">moths &amp; butterflies</name>
    <dbReference type="NCBI Taxonomy" id="7088"/>
</organismHost>
<dbReference type="RefSeq" id="YP_473264.1">
    <property type="nucleotide sequence ID" value="NC_007767.1"/>
</dbReference>
<sequence>MTSGLRGFVAELKKSTEFVAKVIFVKARLTDWLNKQVYPDERFAAKWRGVLRMFVAGKLDDESIYCLVNTIDPSKLLTHRQIDYLVRVFLGNRKMVNITQKFVDGYRLSDDDISELSNFLVTQVDEVYQL</sequence>
<reference evidence="1 2" key="1">
    <citation type="journal article" date="2002" name="Virus Genes">
        <title>Identification and characterization of Hyphantria cunea nucleopolyhedrovirus homologous repeated regions.</title>
        <authorList>
            <person name="FelipeAlves C.A."/>
            <person name="Ikeda M."/>
            <person name="Kobayashi M."/>
        </authorList>
    </citation>
    <scope>NUCLEOTIDE SEQUENCE [LARGE SCALE GENOMIC DNA]</scope>
</reference>
<evidence type="ECO:0000313" key="1">
    <source>
        <dbReference type="EMBL" id="BAE72365.1"/>
    </source>
</evidence>
<dbReference type="OrthoDB" id="16738at10239"/>
<proteinExistence type="predicted"/>
<dbReference type="KEGG" id="vg:3890607"/>
<dbReference type="EMBL" id="AP009046">
    <property type="protein sequence ID" value="BAE72365.1"/>
    <property type="molecule type" value="Genomic_DNA"/>
</dbReference>
<reference evidence="1 2" key="2">
    <citation type="journal article" date="2004" name="Virology">
        <title>Identification and functional analysis of Hyphantria cunea nucleopolyhedrovirus iap genes.</title>
        <authorList>
            <person name="Ikeda M."/>
            <person name="Yanagimoto K."/>
            <person name="Kobayashi M."/>
        </authorList>
    </citation>
    <scope>NUCLEOTIDE SEQUENCE [LARGE SCALE GENOMIC DNA]</scope>
</reference>
<keyword evidence="2" id="KW-1185">Reference proteome</keyword>
<dbReference type="Proteomes" id="UP000202376">
    <property type="component" value="Segment"/>
</dbReference>
<protein>
    <submittedName>
        <fullName evidence="1">ORF76 peptide</fullName>
    </submittedName>
</protein>
<dbReference type="GeneID" id="3890607"/>
<accession>Q2NNZ6</accession>
<evidence type="ECO:0000313" key="2">
    <source>
        <dbReference type="Proteomes" id="UP000202376"/>
    </source>
</evidence>
<gene>
    <name evidence="1" type="ORF">HynVgp076</name>
</gene>
<name>Q2NNZ6_NPVHC</name>
<dbReference type="InterPro" id="IPR010594">
    <property type="entry name" value="AcMNPV_Ac75"/>
</dbReference>
<organism evidence="1 2">
    <name type="scientific">Hyphantria cunea nuclear polyhedrosis virus</name>
    <name type="common">HcNPV</name>
    <dbReference type="NCBI Taxonomy" id="28288"/>
    <lineage>
        <taxon>Viruses</taxon>
        <taxon>Viruses incertae sedis</taxon>
        <taxon>Naldaviricetes</taxon>
        <taxon>Lefavirales</taxon>
        <taxon>Baculoviridae</taxon>
        <taxon>Alphabaculovirus</taxon>
        <taxon>Alphabaculovirus hycuneae</taxon>
    </lineage>
</organism>